<keyword evidence="2" id="KW-1185">Reference proteome</keyword>
<accession>A0ACC3C218</accession>
<protein>
    <submittedName>
        <fullName evidence="1">Uncharacterized protein</fullName>
    </submittedName>
</protein>
<sequence length="278" mass="27952">MAPPACAFGLLPAGSGLPLWRPHTAAGGGGVGACPVTRRRPRKGAPPSSNPPSRCAPPVVASLARPPSQSSSSSLSSSSSSSSSSRSAKALARPPPHREPIGDQLWELATARSFRAGRLGLALCTALSLSRCYLAEPRLIPSSSMAPTLTVGDTLLIAKRGAAVTRGAIVTFRPPPLAVVGHPAAVVAGQGVMAAASAGGCGGGGSATAEVWIKRVVAVAGDEVHVAGGVLYVNGVAGGLIPGHPRGKPLFFCSALCASVFRPLLCHRRRRCTSSAVA</sequence>
<evidence type="ECO:0000313" key="2">
    <source>
        <dbReference type="Proteomes" id="UP000798662"/>
    </source>
</evidence>
<name>A0ACC3C218_PYRYE</name>
<comment type="caution">
    <text evidence="1">The sequence shown here is derived from an EMBL/GenBank/DDBJ whole genome shotgun (WGS) entry which is preliminary data.</text>
</comment>
<evidence type="ECO:0000313" key="1">
    <source>
        <dbReference type="EMBL" id="KAK1864005.1"/>
    </source>
</evidence>
<proteinExistence type="predicted"/>
<organism evidence="1 2">
    <name type="scientific">Pyropia yezoensis</name>
    <name type="common">Susabi-nori</name>
    <name type="synonym">Porphyra yezoensis</name>
    <dbReference type="NCBI Taxonomy" id="2788"/>
    <lineage>
        <taxon>Eukaryota</taxon>
        <taxon>Rhodophyta</taxon>
        <taxon>Bangiophyceae</taxon>
        <taxon>Bangiales</taxon>
        <taxon>Bangiaceae</taxon>
        <taxon>Pyropia</taxon>
    </lineage>
</organism>
<gene>
    <name evidence="1" type="ORF">I4F81_006556</name>
</gene>
<reference evidence="1" key="1">
    <citation type="submission" date="2019-11" db="EMBL/GenBank/DDBJ databases">
        <title>Nori genome reveals adaptations in red seaweeds to the harsh intertidal environment.</title>
        <authorList>
            <person name="Wang D."/>
            <person name="Mao Y."/>
        </authorList>
    </citation>
    <scope>NUCLEOTIDE SEQUENCE</scope>
    <source>
        <tissue evidence="1">Gametophyte</tissue>
    </source>
</reference>
<dbReference type="Proteomes" id="UP000798662">
    <property type="component" value="Chromosome 2"/>
</dbReference>
<dbReference type="EMBL" id="CM020619">
    <property type="protein sequence ID" value="KAK1864005.1"/>
    <property type="molecule type" value="Genomic_DNA"/>
</dbReference>